<accession>A0ABM4DM29</accession>
<evidence type="ECO:0000313" key="2">
    <source>
        <dbReference type="RefSeq" id="XP_065675605.1"/>
    </source>
</evidence>
<dbReference type="PANTHER" id="PTHR45913">
    <property type="entry name" value="EPM2A-INTERACTING PROTEIN 1"/>
    <property type="match status" value="1"/>
</dbReference>
<dbReference type="SUPFAM" id="SSF53098">
    <property type="entry name" value="Ribonuclease H-like"/>
    <property type="match status" value="1"/>
</dbReference>
<dbReference type="InterPro" id="IPR012337">
    <property type="entry name" value="RNaseH-like_sf"/>
</dbReference>
<dbReference type="Proteomes" id="UP001652625">
    <property type="component" value="Chromosome 15"/>
</dbReference>
<gene>
    <name evidence="2" type="primary">LOC136091821</name>
</gene>
<name>A0ABM4DM29_HYDVU</name>
<keyword evidence="1" id="KW-1185">Reference proteome</keyword>
<dbReference type="PANTHER" id="PTHR45913:SF21">
    <property type="entry name" value="DUF4371 DOMAIN-CONTAINING PROTEIN"/>
    <property type="match status" value="1"/>
</dbReference>
<organism evidence="1 2">
    <name type="scientific">Hydra vulgaris</name>
    <name type="common">Hydra</name>
    <name type="synonym">Hydra attenuata</name>
    <dbReference type="NCBI Taxonomy" id="6087"/>
    <lineage>
        <taxon>Eukaryota</taxon>
        <taxon>Metazoa</taxon>
        <taxon>Cnidaria</taxon>
        <taxon>Hydrozoa</taxon>
        <taxon>Hydroidolina</taxon>
        <taxon>Anthoathecata</taxon>
        <taxon>Aplanulata</taxon>
        <taxon>Hydridae</taxon>
        <taxon>Hydra</taxon>
    </lineage>
</organism>
<sequence>MDVENVMSVVVKAINSIKSSALRSRQFEAFLAENDSEYDGLLYYTNVRWLSRGNMLKKTYDLRQNMLDFFKIINKDYPPELEEKEFIEKFAFLVDLTQHYNILNKELQGKDQLIGKMYNIIAFQLKLTLWEQQLRTGNFSHFPTLGKLNPGNTAKFVTCIAELKTRFSKRFADVKNHADKIQLFTVPFSAGIKTVPDKFQMELIDLQCSDALREAYNKQNLLLFYKNLDQNKYTNLVNNAKLMGVLFGSTYMCESVFSRMKFAKSKTRSVLTDTNLQNTLGIATSQLPIDIKNIVKKRQVRDYQ</sequence>
<dbReference type="RefSeq" id="XP_065675605.1">
    <property type="nucleotide sequence ID" value="XM_065819533.1"/>
</dbReference>
<protein>
    <submittedName>
        <fullName evidence="2">General transcription factor II-I repeat domain-containing protein 2B-like</fullName>
    </submittedName>
</protein>
<proteinExistence type="predicted"/>
<evidence type="ECO:0000313" key="1">
    <source>
        <dbReference type="Proteomes" id="UP001652625"/>
    </source>
</evidence>
<dbReference type="GeneID" id="136091821"/>
<reference evidence="2" key="1">
    <citation type="submission" date="2025-08" db="UniProtKB">
        <authorList>
            <consortium name="RefSeq"/>
        </authorList>
    </citation>
    <scope>IDENTIFICATION</scope>
</reference>